<evidence type="ECO:0000256" key="8">
    <source>
        <dbReference type="ARBA" id="ARBA00047591"/>
    </source>
</evidence>
<dbReference type="PANTHER" id="PTHR34853">
    <property type="match status" value="1"/>
</dbReference>
<dbReference type="Proteomes" id="UP000232875">
    <property type="component" value="Unassembled WGS sequence"/>
</dbReference>
<keyword evidence="4" id="KW-0442">Lipid degradation</keyword>
<evidence type="ECO:0000256" key="9">
    <source>
        <dbReference type="ARBA" id="ARBA00048461"/>
    </source>
</evidence>
<evidence type="ECO:0000256" key="2">
    <source>
        <dbReference type="ARBA" id="ARBA00013279"/>
    </source>
</evidence>
<dbReference type="SUPFAM" id="SSF53474">
    <property type="entry name" value="alpha/beta-Hydrolases"/>
    <property type="match status" value="2"/>
</dbReference>
<gene>
    <name evidence="10" type="ORF">MVES_001399</name>
</gene>
<evidence type="ECO:0000256" key="4">
    <source>
        <dbReference type="ARBA" id="ARBA00022963"/>
    </source>
</evidence>
<proteinExistence type="inferred from homology"/>
<dbReference type="EMBL" id="KZ454989">
    <property type="protein sequence ID" value="PKI84481.1"/>
    <property type="molecule type" value="Genomic_DNA"/>
</dbReference>
<organism evidence="10 11">
    <name type="scientific">Malassezia vespertilionis</name>
    <dbReference type="NCBI Taxonomy" id="2020962"/>
    <lineage>
        <taxon>Eukaryota</taxon>
        <taxon>Fungi</taxon>
        <taxon>Dikarya</taxon>
        <taxon>Basidiomycota</taxon>
        <taxon>Ustilaginomycotina</taxon>
        <taxon>Malasseziomycetes</taxon>
        <taxon>Malasseziales</taxon>
        <taxon>Malasseziaceae</taxon>
        <taxon>Malassezia</taxon>
    </lineage>
</organism>
<keyword evidence="3" id="KW-0378">Hydrolase</keyword>
<dbReference type="Gene3D" id="3.40.50.1820">
    <property type="entry name" value="alpha/beta hydrolase"/>
    <property type="match status" value="2"/>
</dbReference>
<dbReference type="GO" id="GO:0004806">
    <property type="term" value="F:triacylglycerol lipase activity"/>
    <property type="evidence" value="ECO:0007669"/>
    <property type="project" value="UniProtKB-EC"/>
</dbReference>
<dbReference type="Pfam" id="PF03583">
    <property type="entry name" value="LIP"/>
    <property type="match status" value="2"/>
</dbReference>
<name>A0A2N1JD33_9BASI</name>
<evidence type="ECO:0000256" key="1">
    <source>
        <dbReference type="ARBA" id="ARBA00001024"/>
    </source>
</evidence>
<keyword evidence="6" id="KW-0443">Lipid metabolism</keyword>
<comment type="catalytic activity">
    <reaction evidence="9">
        <text>a monoacylglycerol + H2O = glycerol + a fatty acid + H(+)</text>
        <dbReference type="Rhea" id="RHEA:15245"/>
        <dbReference type="ChEBI" id="CHEBI:15377"/>
        <dbReference type="ChEBI" id="CHEBI:15378"/>
        <dbReference type="ChEBI" id="CHEBI:17408"/>
        <dbReference type="ChEBI" id="CHEBI:17754"/>
        <dbReference type="ChEBI" id="CHEBI:28868"/>
    </reaction>
</comment>
<comment type="catalytic activity">
    <reaction evidence="8">
        <text>a diacylglycerol + H2O = a monoacylglycerol + a fatty acid + H(+)</text>
        <dbReference type="Rhea" id="RHEA:32731"/>
        <dbReference type="ChEBI" id="CHEBI:15377"/>
        <dbReference type="ChEBI" id="CHEBI:15378"/>
        <dbReference type="ChEBI" id="CHEBI:17408"/>
        <dbReference type="ChEBI" id="CHEBI:18035"/>
        <dbReference type="ChEBI" id="CHEBI:28868"/>
    </reaction>
</comment>
<reference evidence="10 11" key="1">
    <citation type="submission" date="2017-10" db="EMBL/GenBank/DDBJ databases">
        <title>A novel species of cold-tolerant Malassezia isolated from bats.</title>
        <authorList>
            <person name="Lorch J.M."/>
            <person name="Palmer J.M."/>
            <person name="Vanderwolf K.J."/>
            <person name="Schmidt K.Z."/>
            <person name="Verant M.L."/>
            <person name="Weller T.J."/>
            <person name="Blehert D.S."/>
        </authorList>
    </citation>
    <scope>NUCLEOTIDE SEQUENCE [LARGE SCALE GENOMIC DNA]</scope>
    <source>
        <strain evidence="10 11">NWHC:44797-103</strain>
    </source>
</reference>
<dbReference type="OrthoDB" id="2373480at2759"/>
<dbReference type="GO" id="GO:0016042">
    <property type="term" value="P:lipid catabolic process"/>
    <property type="evidence" value="ECO:0007669"/>
    <property type="project" value="UniProtKB-KW"/>
</dbReference>
<evidence type="ECO:0000313" key="10">
    <source>
        <dbReference type="EMBL" id="PKI84481.1"/>
    </source>
</evidence>
<comment type="similarity">
    <text evidence="7">Belongs to the AB hydrolase superfamily. Lipase family. Class Lip subfamily.</text>
</comment>
<protein>
    <recommendedName>
        <fullName evidence="2">triacylglycerol lipase</fullName>
        <ecNumber evidence="2">3.1.1.3</ecNumber>
    </recommendedName>
</protein>
<dbReference type="EC" id="3.1.1.3" evidence="2"/>
<dbReference type="Gene3D" id="1.10.260.130">
    <property type="match status" value="2"/>
</dbReference>
<keyword evidence="5" id="KW-0843">Virulence</keyword>
<dbReference type="InterPro" id="IPR029058">
    <property type="entry name" value="AB_hydrolase_fold"/>
</dbReference>
<keyword evidence="11" id="KW-1185">Reference proteome</keyword>
<comment type="catalytic activity">
    <reaction evidence="1">
        <text>a triacylglycerol + H2O = a diacylglycerol + a fatty acid + H(+)</text>
        <dbReference type="Rhea" id="RHEA:12044"/>
        <dbReference type="ChEBI" id="CHEBI:15377"/>
        <dbReference type="ChEBI" id="CHEBI:15378"/>
        <dbReference type="ChEBI" id="CHEBI:17855"/>
        <dbReference type="ChEBI" id="CHEBI:18035"/>
        <dbReference type="ChEBI" id="CHEBI:28868"/>
        <dbReference type="EC" id="3.1.1.3"/>
    </reaction>
</comment>
<dbReference type="InterPro" id="IPR005152">
    <property type="entry name" value="Lipase_secreted"/>
</dbReference>
<dbReference type="PANTHER" id="PTHR34853:SF5">
    <property type="entry name" value="LIP-DOMAIN-CONTAINING PROTEIN-RELATED"/>
    <property type="match status" value="1"/>
</dbReference>
<dbReference type="AlphaFoldDB" id="A0A2N1JD33"/>
<evidence type="ECO:0000313" key="11">
    <source>
        <dbReference type="Proteomes" id="UP000232875"/>
    </source>
</evidence>
<sequence length="881" mass="96675">MRPERRDNPPAPLSPRFDPFYVAPDGWQKAKPGDVLASREIKPSFTSSVKMNVDKAYQLVYRSSGTDDSIPMYTLTTVLVPQNARKDKLVMMMPYMDSNFVDCAPSYKIQAGAPPELNPIQSIEELLWTGILNDGWTLTIPDHEGPQAAFASGILEGHASLDALRATLQFKDLGLSPDSSIVGAGYSGGAIAGGWAAALQPSYASELNIVGWALGGTPSNLTAVSYGMDKTPFSGLSAAGIAGVVDSYHEAEQYITSVITDQGNQALQYTREHCMGDILLNLQDVDIFGNSFTSNTNQLLSADAISGLLHTLTLGSDPKYTPKTPVYMYHALHDEVIAYQMANDTANNWCKNGAQVQFETYTGLEMGHVSTEVLNTPLVLKYIRDRMSGQPLDAGCTWSSDINPLWDPNILGARLTEVLNAVGNLFGTQVGRGDAILKENLRKGKLGLIRRKDDSFYKPDQNWQDEEPGTILKKRKVKIAQSGVLSLGTKGYQLLYRTTGHNSKTPSYTVTTILIPENYDKDKLVVASVYEDSHALSCAPSRRLVKSLDVFRNVATSYQELFFTTLLHEGWVVTVPDHEGPNAAFTSGISEGHAILDSIRATLSFDDLDLDDDVKIAGYGYSGGAMAAGFAGSLQRSYADELNIVGWSIGGTITDLSAWLRYIDQTNGAGFALASIAGLVSDYPQLNWVERNLTARGKKLWEQSKHHCMFENLWATSYKHILSDEVFEGGSSFLSESRASKVLNNLRLGTNENRVPKAPVFMFHAVYDDVVPYSQAINTAKSWCDQGAKIRFMTNSGVEMGHTNTELFNLPNVVFFLRDRFKGKDWGADCQWVTTLNPYWNPAVLGKSITQVLQQVLDLVGGRIGPNDKILKSKISDHQTP</sequence>
<evidence type="ECO:0000256" key="3">
    <source>
        <dbReference type="ARBA" id="ARBA00022801"/>
    </source>
</evidence>
<evidence type="ECO:0000256" key="7">
    <source>
        <dbReference type="ARBA" id="ARBA00043986"/>
    </source>
</evidence>
<evidence type="ECO:0000256" key="6">
    <source>
        <dbReference type="ARBA" id="ARBA00023098"/>
    </source>
</evidence>
<accession>A0A2N1JD33</accession>
<evidence type="ECO:0000256" key="5">
    <source>
        <dbReference type="ARBA" id="ARBA00023026"/>
    </source>
</evidence>